<evidence type="ECO:0000313" key="1">
    <source>
        <dbReference type="EMBL" id="KAJ1877166.1"/>
    </source>
</evidence>
<sequence>MSRHPHNYERIYSGGEMDPHARQPSAPPPNYGGTQRANYLRAGDVRRMQAVKCPDSTLTYTNYLAVSSSDFEKSVRFVRVNEQYIFNILPIPGLPSGKIGPTKIQR</sequence>
<keyword evidence="2" id="KW-1185">Reference proteome</keyword>
<organism evidence="1 2">
    <name type="scientific">Kickxella alabastrina</name>
    <dbReference type="NCBI Taxonomy" id="61397"/>
    <lineage>
        <taxon>Eukaryota</taxon>
        <taxon>Fungi</taxon>
        <taxon>Fungi incertae sedis</taxon>
        <taxon>Zoopagomycota</taxon>
        <taxon>Kickxellomycotina</taxon>
        <taxon>Kickxellomycetes</taxon>
        <taxon>Kickxellales</taxon>
        <taxon>Kickxellaceae</taxon>
        <taxon>Kickxella</taxon>
    </lineage>
</organism>
<feature type="non-terminal residue" evidence="1">
    <location>
        <position position="106"/>
    </location>
</feature>
<proteinExistence type="predicted"/>
<evidence type="ECO:0000313" key="2">
    <source>
        <dbReference type="Proteomes" id="UP001150581"/>
    </source>
</evidence>
<accession>A0ACC1I1K2</accession>
<reference evidence="1" key="1">
    <citation type="submission" date="2022-07" db="EMBL/GenBank/DDBJ databases">
        <title>Phylogenomic reconstructions and comparative analyses of Kickxellomycotina fungi.</title>
        <authorList>
            <person name="Reynolds N.K."/>
            <person name="Stajich J.E."/>
            <person name="Barry K."/>
            <person name="Grigoriev I.V."/>
            <person name="Crous P."/>
            <person name="Smith M.E."/>
        </authorList>
    </citation>
    <scope>NUCLEOTIDE SEQUENCE</scope>
    <source>
        <strain evidence="1">Benny 63K</strain>
    </source>
</reference>
<comment type="caution">
    <text evidence="1">The sequence shown here is derived from an EMBL/GenBank/DDBJ whole genome shotgun (WGS) entry which is preliminary data.</text>
</comment>
<dbReference type="Proteomes" id="UP001150581">
    <property type="component" value="Unassembled WGS sequence"/>
</dbReference>
<name>A0ACC1I1K2_9FUNG</name>
<gene>
    <name evidence="1" type="ORF">LPJ66_012160</name>
</gene>
<dbReference type="EMBL" id="JANBPG010004245">
    <property type="protein sequence ID" value="KAJ1877166.1"/>
    <property type="molecule type" value="Genomic_DNA"/>
</dbReference>
<protein>
    <submittedName>
        <fullName evidence="1">Uncharacterized protein</fullName>
    </submittedName>
</protein>